<evidence type="ECO:0000313" key="1">
    <source>
        <dbReference type="EMBL" id="KAB0568799.1"/>
    </source>
</evidence>
<proteinExistence type="predicted"/>
<comment type="caution">
    <text evidence="1">The sequence shown here is derived from an EMBL/GenBank/DDBJ whole genome shotgun (WGS) entry which is preliminary data.</text>
</comment>
<reference evidence="1" key="1">
    <citation type="submission" date="2019-09" db="EMBL/GenBank/DDBJ databases">
        <title>Draft genome sequences of 48 bacterial type strains from the CCUG.</title>
        <authorList>
            <person name="Tunovic T."/>
            <person name="Pineiro-Iglesias B."/>
            <person name="Unosson C."/>
            <person name="Inganas E."/>
            <person name="Ohlen M."/>
            <person name="Cardew S."/>
            <person name="Jensie-Markopoulos S."/>
            <person name="Salva-Serra F."/>
            <person name="Jaen-Luchoro D."/>
            <person name="Karlsson R."/>
            <person name="Svensson-Stadler L."/>
            <person name="Chun J."/>
            <person name="Moore E."/>
        </authorList>
    </citation>
    <scope>NUCLEOTIDE SEQUENCE</scope>
    <source>
        <strain evidence="1">CCUG 50899</strain>
    </source>
</reference>
<name>A0A643EW14_9HYPH</name>
<sequence length="164" mass="18174">MTMPKKTVRDATYYEDRLKRDHPAIYADLKAGKYRTVTDAALAAGLKTKRTRLHEMKNAWEKANHSEQREFLKWLGVGRSVVHSVSVGAMPIAPIAANRCLVPLAVARIDEIMSKRHLKIGDVMAEMGFARLNASLGMALARVTQLQPVLIVALEKWLAANAAV</sequence>
<dbReference type="RefSeq" id="WP_128093543.1">
    <property type="nucleotide sequence ID" value="NZ_JBHEEN010000019.1"/>
</dbReference>
<dbReference type="AlphaFoldDB" id="A0A643EW14"/>
<protein>
    <submittedName>
        <fullName evidence="1">Uncharacterized protein</fullName>
    </submittedName>
</protein>
<dbReference type="EMBL" id="VZPE01000008">
    <property type="protein sequence ID" value="KAB0568799.1"/>
    <property type="molecule type" value="Genomic_DNA"/>
</dbReference>
<gene>
    <name evidence="1" type="ORF">F7Q93_18595</name>
</gene>
<accession>A0A643EW14</accession>
<organism evidence="1">
    <name type="scientific">Brucella pituitosa</name>
    <dbReference type="NCBI Taxonomy" id="571256"/>
    <lineage>
        <taxon>Bacteria</taxon>
        <taxon>Pseudomonadati</taxon>
        <taxon>Pseudomonadota</taxon>
        <taxon>Alphaproteobacteria</taxon>
        <taxon>Hyphomicrobiales</taxon>
        <taxon>Brucellaceae</taxon>
        <taxon>Brucella/Ochrobactrum group</taxon>
        <taxon>Brucella</taxon>
    </lineage>
</organism>